<name>A0A1Y1YWF0_9PLEO</name>
<sequence>MQIVPDTTLAVNLEEQLPEQVQTCKGILLPHISIQEKEIDLIVARINKKQASSFSLTIRKLPIHVCSIKDTHSINLGFPQLVHSRSVKKTRTQISSAFPPPPSLLLSPEFTPHLPAVHPNMASLFRFTSTLFRRCLINDPRAQGIVGALVIDNSPSASFACYHHWRSLKALDKRLTALDKEMTASNTQIKHQLDRIMDRFEETDDLIERIPPAVGILQDLVNRKMHCGEPELSQDTLEHD</sequence>
<protein>
    <submittedName>
        <fullName evidence="1">Uncharacterized protein</fullName>
    </submittedName>
</protein>
<keyword evidence="2" id="KW-1185">Reference proteome</keyword>
<comment type="caution">
    <text evidence="1">The sequence shown here is derived from an EMBL/GenBank/DDBJ whole genome shotgun (WGS) entry which is preliminary data.</text>
</comment>
<gene>
    <name evidence="1" type="ORF">BCR34DRAFT_618109</name>
</gene>
<dbReference type="AlphaFoldDB" id="A0A1Y1YWF0"/>
<reference evidence="1 2" key="1">
    <citation type="submission" date="2016-07" db="EMBL/GenBank/DDBJ databases">
        <title>Pervasive Adenine N6-methylation of Active Genes in Fungi.</title>
        <authorList>
            <consortium name="DOE Joint Genome Institute"/>
            <person name="Mondo S.J."/>
            <person name="Dannebaum R.O."/>
            <person name="Kuo R.C."/>
            <person name="Labutti K."/>
            <person name="Haridas S."/>
            <person name="Kuo A."/>
            <person name="Salamov A."/>
            <person name="Ahrendt S.R."/>
            <person name="Lipzen A."/>
            <person name="Sullivan W."/>
            <person name="Andreopoulos W.B."/>
            <person name="Clum A."/>
            <person name="Lindquist E."/>
            <person name="Daum C."/>
            <person name="Ramamoorthy G.K."/>
            <person name="Gryganskyi A."/>
            <person name="Culley D."/>
            <person name="Magnuson J.K."/>
            <person name="James T.Y."/>
            <person name="O'Malley M.A."/>
            <person name="Stajich J.E."/>
            <person name="Spatafora J.W."/>
            <person name="Visel A."/>
            <person name="Grigoriev I.V."/>
        </authorList>
    </citation>
    <scope>NUCLEOTIDE SEQUENCE [LARGE SCALE GENOMIC DNA]</scope>
    <source>
        <strain evidence="1 2">CBS 115471</strain>
    </source>
</reference>
<dbReference type="EMBL" id="MCFA01000159">
    <property type="protein sequence ID" value="ORY02279.1"/>
    <property type="molecule type" value="Genomic_DNA"/>
</dbReference>
<evidence type="ECO:0000313" key="1">
    <source>
        <dbReference type="EMBL" id="ORY02279.1"/>
    </source>
</evidence>
<proteinExistence type="predicted"/>
<evidence type="ECO:0000313" key="2">
    <source>
        <dbReference type="Proteomes" id="UP000193144"/>
    </source>
</evidence>
<dbReference type="Proteomes" id="UP000193144">
    <property type="component" value="Unassembled WGS sequence"/>
</dbReference>
<organism evidence="1 2">
    <name type="scientific">Clohesyomyces aquaticus</name>
    <dbReference type="NCBI Taxonomy" id="1231657"/>
    <lineage>
        <taxon>Eukaryota</taxon>
        <taxon>Fungi</taxon>
        <taxon>Dikarya</taxon>
        <taxon>Ascomycota</taxon>
        <taxon>Pezizomycotina</taxon>
        <taxon>Dothideomycetes</taxon>
        <taxon>Pleosporomycetidae</taxon>
        <taxon>Pleosporales</taxon>
        <taxon>Lindgomycetaceae</taxon>
        <taxon>Clohesyomyces</taxon>
    </lineage>
</organism>
<accession>A0A1Y1YWF0</accession>